<dbReference type="PANTHER" id="PTHR33116">
    <property type="entry name" value="REVERSE TRANSCRIPTASE ZINC-BINDING DOMAIN-CONTAINING PROTEIN-RELATED-RELATED"/>
    <property type="match status" value="1"/>
</dbReference>
<dbReference type="AlphaFoldDB" id="A0AAQ3PGM1"/>
<evidence type="ECO:0008006" key="3">
    <source>
        <dbReference type="Google" id="ProtNLM"/>
    </source>
</evidence>
<name>A0AAQ3PGM1_PASNO</name>
<keyword evidence="2" id="KW-1185">Reference proteome</keyword>
<dbReference type="Proteomes" id="UP001341281">
    <property type="component" value="Chromosome 01"/>
</dbReference>
<evidence type="ECO:0000313" key="2">
    <source>
        <dbReference type="Proteomes" id="UP001341281"/>
    </source>
</evidence>
<protein>
    <recommendedName>
        <fullName evidence="3">Reverse transcriptase</fullName>
    </recommendedName>
</protein>
<organism evidence="1 2">
    <name type="scientific">Paspalum notatum var. saurae</name>
    <dbReference type="NCBI Taxonomy" id="547442"/>
    <lineage>
        <taxon>Eukaryota</taxon>
        <taxon>Viridiplantae</taxon>
        <taxon>Streptophyta</taxon>
        <taxon>Embryophyta</taxon>
        <taxon>Tracheophyta</taxon>
        <taxon>Spermatophyta</taxon>
        <taxon>Magnoliopsida</taxon>
        <taxon>Liliopsida</taxon>
        <taxon>Poales</taxon>
        <taxon>Poaceae</taxon>
        <taxon>PACMAD clade</taxon>
        <taxon>Panicoideae</taxon>
        <taxon>Andropogonodae</taxon>
        <taxon>Paspaleae</taxon>
        <taxon>Paspalinae</taxon>
        <taxon>Paspalum</taxon>
    </lineage>
</organism>
<accession>A0AAQ3PGM1</accession>
<dbReference type="PANTHER" id="PTHR33116:SF86">
    <property type="entry name" value="REVERSE TRANSCRIPTASE DOMAIN-CONTAINING PROTEIN"/>
    <property type="match status" value="1"/>
</dbReference>
<sequence length="336" mass="37983">MLASNFYSSLFTAQEDIDPDAVLEHVPIRVTEAMNESLCRPYTEEEVDKALFMMGANKAPGPDGFTAGFYQEHWDLIGPGVRRAVLCFLSGEASQRGANRLQQIIDTYSLGSGQLVNRDKSTVFFSWNCSQEVKEVVRQRLHIKTEALAEKYLGLPTALGRSSKEAFEYISTRMHEVVCGWSGKDVSCAGREILVKSVAQAIPTYSMSCFKLPAKICKKMRTTISNYWWGSSADNRHIHWQRWDHLTQPKSCGGMGFRDLPLFNVAMLGKQGWRLLTHPDSLCARVLKGRYYPNTDFMLATRKKHSSHTWRATLADREDMKKGLIRRVGNGTTTKI</sequence>
<gene>
    <name evidence="1" type="ORF">U9M48_000162</name>
</gene>
<evidence type="ECO:0000313" key="1">
    <source>
        <dbReference type="EMBL" id="WVZ48746.1"/>
    </source>
</evidence>
<reference evidence="1 2" key="1">
    <citation type="submission" date="2024-02" db="EMBL/GenBank/DDBJ databases">
        <title>High-quality chromosome-scale genome assembly of Pensacola bahiagrass (Paspalum notatum Flugge var. saurae).</title>
        <authorList>
            <person name="Vega J.M."/>
            <person name="Podio M."/>
            <person name="Orjuela J."/>
            <person name="Siena L.A."/>
            <person name="Pessino S.C."/>
            <person name="Combes M.C."/>
            <person name="Mariac C."/>
            <person name="Albertini E."/>
            <person name="Pupilli F."/>
            <person name="Ortiz J.P.A."/>
            <person name="Leblanc O."/>
        </authorList>
    </citation>
    <scope>NUCLEOTIDE SEQUENCE [LARGE SCALE GENOMIC DNA]</scope>
    <source>
        <strain evidence="1">R1</strain>
        <tissue evidence="1">Leaf</tissue>
    </source>
</reference>
<proteinExistence type="predicted"/>
<dbReference type="EMBL" id="CP144745">
    <property type="protein sequence ID" value="WVZ48746.1"/>
    <property type="molecule type" value="Genomic_DNA"/>
</dbReference>